<dbReference type="PANTHER" id="PTHR21593">
    <property type="entry name" value="PRION-LIKE- Q/N-RICH -DOMAIN-BEARING PROTEIN PROTEIN"/>
    <property type="match status" value="1"/>
</dbReference>
<keyword evidence="2" id="KW-0732">Signal</keyword>
<evidence type="ECO:0000313" key="3">
    <source>
        <dbReference type="Proteomes" id="UP000887566"/>
    </source>
</evidence>
<sequence>MLSSKRLVVFAVLLVVAAAYPDNDEEVSSEEGRGHHGGGGRGHHGGKGRHHHQHRHGLAFFKELNETVVQQFVEIWRDDDLSRDEKKAQINELAESVLTPEQLAEFQRNQAEREQRWQERKTEKERKMAALSPNARAAAERIHAVWHDETLSGRDGWKLKKQKVAEIKAELSESEKEEIESLWGRGRGQRGNCMLKRLSFYKDLDEETKDKFKAIAKNNDLTREQKKERSMQLAQEEFTSEQFSEYERVKAEHEQQKLEKKAEIDAKIASMSPNARVAAEKMRTIMEDDTLEWDEKKTQMRVIKEELSESEQTEVNQLREGHHHGRHRRYGNRKNVRWTKLAVASENNAQDDE</sequence>
<organism evidence="3 4">
    <name type="scientific">Plectus sambesii</name>
    <dbReference type="NCBI Taxonomy" id="2011161"/>
    <lineage>
        <taxon>Eukaryota</taxon>
        <taxon>Metazoa</taxon>
        <taxon>Ecdysozoa</taxon>
        <taxon>Nematoda</taxon>
        <taxon>Chromadorea</taxon>
        <taxon>Plectida</taxon>
        <taxon>Plectina</taxon>
        <taxon>Plectoidea</taxon>
        <taxon>Plectidae</taxon>
        <taxon>Plectus</taxon>
    </lineage>
</organism>
<accession>A0A914UTJ5</accession>
<dbReference type="AlphaFoldDB" id="A0A914UTJ5"/>
<feature type="signal peptide" evidence="2">
    <location>
        <begin position="1"/>
        <end position="19"/>
    </location>
</feature>
<proteinExistence type="predicted"/>
<dbReference type="InterPro" id="IPR052823">
    <property type="entry name" value="SXP/RAL-2_related"/>
</dbReference>
<feature type="chain" id="PRO_5037218184" evidence="2">
    <location>
        <begin position="20"/>
        <end position="353"/>
    </location>
</feature>
<name>A0A914UTJ5_9BILA</name>
<feature type="compositionally biased region" description="Basic residues" evidence="1">
    <location>
        <begin position="321"/>
        <end position="334"/>
    </location>
</feature>
<dbReference type="PANTHER" id="PTHR21593:SF36">
    <property type="entry name" value="DUF148 DOMAIN-CONTAINING PROTEIN-RELATED"/>
    <property type="match status" value="1"/>
</dbReference>
<dbReference type="WBParaSite" id="PSAMB.scaffold124size75149.g2230.t1">
    <property type="protein sequence ID" value="PSAMB.scaffold124size75149.g2230.t1"/>
    <property type="gene ID" value="PSAMB.scaffold124size75149.g2230"/>
</dbReference>
<feature type="compositionally biased region" description="Basic residues" evidence="1">
    <location>
        <begin position="35"/>
        <end position="54"/>
    </location>
</feature>
<feature type="region of interest" description="Disordered" evidence="1">
    <location>
        <begin position="24"/>
        <end position="54"/>
    </location>
</feature>
<reference evidence="4" key="1">
    <citation type="submission" date="2022-11" db="UniProtKB">
        <authorList>
            <consortium name="WormBaseParasite"/>
        </authorList>
    </citation>
    <scope>IDENTIFICATION</scope>
</reference>
<evidence type="ECO:0000313" key="4">
    <source>
        <dbReference type="WBParaSite" id="PSAMB.scaffold124size75149.g2230.t1"/>
    </source>
</evidence>
<evidence type="ECO:0000256" key="1">
    <source>
        <dbReference type="SAM" id="MobiDB-lite"/>
    </source>
</evidence>
<evidence type="ECO:0000256" key="2">
    <source>
        <dbReference type="SAM" id="SignalP"/>
    </source>
</evidence>
<protein>
    <submittedName>
        <fullName evidence="4">SXP/RAL-2 family protein Ani s 5-like cation-binding domain-containing protein</fullName>
    </submittedName>
</protein>
<dbReference type="Proteomes" id="UP000887566">
    <property type="component" value="Unplaced"/>
</dbReference>
<keyword evidence="3" id="KW-1185">Reference proteome</keyword>
<feature type="region of interest" description="Disordered" evidence="1">
    <location>
        <begin position="305"/>
        <end position="334"/>
    </location>
</feature>